<dbReference type="GO" id="GO:0003978">
    <property type="term" value="F:UDP-glucose 4-epimerase activity"/>
    <property type="evidence" value="ECO:0007669"/>
    <property type="project" value="UniProtKB-EC"/>
</dbReference>
<proteinExistence type="predicted"/>
<dbReference type="PANTHER" id="PTHR43245">
    <property type="entry name" value="BIFUNCTIONAL POLYMYXIN RESISTANCE PROTEIN ARNA"/>
    <property type="match status" value="1"/>
</dbReference>
<dbReference type="EC" id="5.1.3.2" evidence="2"/>
<sequence length="307" mass="32454">MSQMHVLVTGGAGFIGSHSVEALLADGAQVSVLDNFTSGKRANLPDHPRLKVINGDIRDTSAVDQALVGITHVLHLAAQVSVPASVTDPLGSSQHNISGFLKVLDGARRAKVSRFVYASSAAVYGAPEHLPLDETSTVAPLSPYGLEKSINDQYAALYHALYSLSSLGLRYFNVYGPRQDPSSAYAGVISRFASAITKGDPLRVYGDGGQTRDFIFVKDVARLNLNALKNATTGVCNIATGHSVTLLELIGALAKCAARTPAIEHAPPAMGDIRHSSASPRKMLEQLDPPAMTPLAEGLKQLLEYSA</sequence>
<dbReference type="InterPro" id="IPR036291">
    <property type="entry name" value="NAD(P)-bd_dom_sf"/>
</dbReference>
<dbReference type="SUPFAM" id="SSF51735">
    <property type="entry name" value="NAD(P)-binding Rossmann-fold domains"/>
    <property type="match status" value="1"/>
</dbReference>
<name>A0A1J5R7M6_9ZZZZ</name>
<evidence type="ECO:0000313" key="2">
    <source>
        <dbReference type="EMBL" id="OIQ91378.1"/>
    </source>
</evidence>
<evidence type="ECO:0000259" key="1">
    <source>
        <dbReference type="Pfam" id="PF01370"/>
    </source>
</evidence>
<dbReference type="Gene3D" id="3.40.50.720">
    <property type="entry name" value="NAD(P)-binding Rossmann-like Domain"/>
    <property type="match status" value="1"/>
</dbReference>
<comment type="caution">
    <text evidence="2">The sequence shown here is derived from an EMBL/GenBank/DDBJ whole genome shotgun (WGS) entry which is preliminary data.</text>
</comment>
<dbReference type="EMBL" id="MLJW01000261">
    <property type="protein sequence ID" value="OIQ91378.1"/>
    <property type="molecule type" value="Genomic_DNA"/>
</dbReference>
<dbReference type="AlphaFoldDB" id="A0A1J5R7M6"/>
<feature type="domain" description="NAD-dependent epimerase/dehydratase" evidence="1">
    <location>
        <begin position="6"/>
        <end position="238"/>
    </location>
</feature>
<dbReference type="Pfam" id="PF01370">
    <property type="entry name" value="Epimerase"/>
    <property type="match status" value="1"/>
</dbReference>
<dbReference type="InterPro" id="IPR050177">
    <property type="entry name" value="Lipid_A_modif_metabolic_enz"/>
</dbReference>
<gene>
    <name evidence="2" type="ORF">GALL_267120</name>
</gene>
<protein>
    <submittedName>
        <fullName evidence="2">UDP-glucose 4-epimerase</fullName>
        <ecNumber evidence="2">5.1.3.2</ecNumber>
    </submittedName>
</protein>
<dbReference type="Gene3D" id="3.90.25.10">
    <property type="entry name" value="UDP-galactose 4-epimerase, domain 1"/>
    <property type="match status" value="1"/>
</dbReference>
<reference evidence="2" key="1">
    <citation type="submission" date="2016-10" db="EMBL/GenBank/DDBJ databases">
        <title>Sequence of Gallionella enrichment culture.</title>
        <authorList>
            <person name="Poehlein A."/>
            <person name="Muehling M."/>
            <person name="Daniel R."/>
        </authorList>
    </citation>
    <scope>NUCLEOTIDE SEQUENCE</scope>
</reference>
<dbReference type="InterPro" id="IPR001509">
    <property type="entry name" value="Epimerase_deHydtase"/>
</dbReference>
<dbReference type="PANTHER" id="PTHR43245:SF13">
    <property type="entry name" value="UDP-D-APIOSE_UDP-D-XYLOSE SYNTHASE 2"/>
    <property type="match status" value="1"/>
</dbReference>
<keyword evidence="2" id="KW-0413">Isomerase</keyword>
<accession>A0A1J5R7M6</accession>
<organism evidence="2">
    <name type="scientific">mine drainage metagenome</name>
    <dbReference type="NCBI Taxonomy" id="410659"/>
    <lineage>
        <taxon>unclassified sequences</taxon>
        <taxon>metagenomes</taxon>
        <taxon>ecological metagenomes</taxon>
    </lineage>
</organism>